<evidence type="ECO:0000313" key="6">
    <source>
        <dbReference type="EMBL" id="PJO66568.1"/>
    </source>
</evidence>
<dbReference type="EMBL" id="PHRB01000007">
    <property type="protein sequence ID" value="PJO66568.1"/>
    <property type="molecule type" value="Genomic_DNA"/>
</dbReference>
<name>A0A069AZZ2_BURPE</name>
<evidence type="ECO:0000256" key="2">
    <source>
        <dbReference type="ARBA" id="ARBA00023125"/>
    </source>
</evidence>
<dbReference type="OMA" id="VAINQCE"/>
<dbReference type="InterPro" id="IPR032687">
    <property type="entry name" value="AraC-type_N"/>
</dbReference>
<dbReference type="InterPro" id="IPR020449">
    <property type="entry name" value="Tscrpt_reg_AraC-type_HTH"/>
</dbReference>
<dbReference type="InterPro" id="IPR009057">
    <property type="entry name" value="Homeodomain-like_sf"/>
</dbReference>
<dbReference type="PRINTS" id="PR00032">
    <property type="entry name" value="HTHARAC"/>
</dbReference>
<dbReference type="Pfam" id="PF12833">
    <property type="entry name" value="HTH_18"/>
    <property type="match status" value="1"/>
</dbReference>
<dbReference type="Proteomes" id="UP000231878">
    <property type="component" value="Unassembled WGS sequence"/>
</dbReference>
<dbReference type="KEGG" id="but:X994_1478"/>
<dbReference type="OrthoDB" id="6506763at2"/>
<keyword evidence="2" id="KW-0238">DNA-binding</keyword>
<evidence type="ECO:0000313" key="7">
    <source>
        <dbReference type="Proteomes" id="UP000030475"/>
    </source>
</evidence>
<dbReference type="PROSITE" id="PS01124">
    <property type="entry name" value="HTH_ARAC_FAMILY_2"/>
    <property type="match status" value="1"/>
</dbReference>
<keyword evidence="1" id="KW-0805">Transcription regulation</keyword>
<dbReference type="EMBL" id="JQIM01000010">
    <property type="protein sequence ID" value="KGX08739.1"/>
    <property type="molecule type" value="Genomic_DNA"/>
</dbReference>
<keyword evidence="3" id="KW-0804">Transcription</keyword>
<dbReference type="AlphaFoldDB" id="A0A069AZZ2"/>
<feature type="domain" description="HTH araC/xylS-type" evidence="4">
    <location>
        <begin position="246"/>
        <end position="347"/>
    </location>
</feature>
<dbReference type="GO" id="GO:0005829">
    <property type="term" value="C:cytosol"/>
    <property type="evidence" value="ECO:0007669"/>
    <property type="project" value="TreeGrafter"/>
</dbReference>
<dbReference type="InterPro" id="IPR018060">
    <property type="entry name" value="HTH_AraC"/>
</dbReference>
<dbReference type="SMART" id="SM00342">
    <property type="entry name" value="HTH_ARAC"/>
    <property type="match status" value="1"/>
</dbReference>
<organism evidence="5 7">
    <name type="scientific">Burkholderia pseudomallei</name>
    <name type="common">Pseudomonas pseudomallei</name>
    <dbReference type="NCBI Taxonomy" id="28450"/>
    <lineage>
        <taxon>Bacteria</taxon>
        <taxon>Pseudomonadati</taxon>
        <taxon>Pseudomonadota</taxon>
        <taxon>Betaproteobacteria</taxon>
        <taxon>Burkholderiales</taxon>
        <taxon>Burkholderiaceae</taxon>
        <taxon>Burkholderia</taxon>
        <taxon>pseudomallei group</taxon>
    </lineage>
</organism>
<dbReference type="GO" id="GO:0000976">
    <property type="term" value="F:transcription cis-regulatory region binding"/>
    <property type="evidence" value="ECO:0007669"/>
    <property type="project" value="TreeGrafter"/>
</dbReference>
<reference evidence="5 7" key="1">
    <citation type="submission" date="2014-08" db="EMBL/GenBank/DDBJ databases">
        <authorList>
            <person name="Bunnell A."/>
            <person name="Chain P.S."/>
            <person name="Chertkov O."/>
            <person name="Currie B.J."/>
            <person name="Daligault H.E."/>
            <person name="Davenport K.W."/>
            <person name="Davis C."/>
            <person name="Gleasner C.D."/>
            <person name="Johnson S.L."/>
            <person name="Kaestli M."/>
            <person name="Koren S."/>
            <person name="Kunde Y.A."/>
            <person name="Mayo M."/>
            <person name="McMurry K.K."/>
            <person name="Price E.P."/>
            <person name="Reitenga K.G."/>
            <person name="Robison R."/>
            <person name="Rosovitz M.J."/>
            <person name="Sarovich D.S."/>
            <person name="Teshima H."/>
        </authorList>
    </citation>
    <scope>NUCLEOTIDE SEQUENCE [LARGE SCALE GENOMIC DNA]</scope>
    <source>
        <strain evidence="5 7">MSHR44</strain>
    </source>
</reference>
<dbReference type="GeneID" id="93059736"/>
<dbReference type="Proteomes" id="UP000030475">
    <property type="component" value="Unassembled WGS sequence"/>
</dbReference>
<dbReference type="eggNOG" id="COG2207">
    <property type="taxonomic scope" value="Bacteria"/>
</dbReference>
<evidence type="ECO:0000313" key="5">
    <source>
        <dbReference type="EMBL" id="KGX08739.1"/>
    </source>
</evidence>
<dbReference type="PROSITE" id="PS00041">
    <property type="entry name" value="HTH_ARAC_FAMILY_1"/>
    <property type="match status" value="1"/>
</dbReference>
<dbReference type="InterPro" id="IPR018062">
    <property type="entry name" value="HTH_AraC-typ_CS"/>
</dbReference>
<accession>A0A069AZZ2</accession>
<comment type="caution">
    <text evidence="5">The sequence shown here is derived from an EMBL/GenBank/DDBJ whole genome shotgun (WGS) entry which is preliminary data.</text>
</comment>
<protein>
    <submittedName>
        <fullName evidence="6">AraC family transcriptional regulator</fullName>
    </submittedName>
    <submittedName>
        <fullName evidence="5">Helix-turn-helix domain protein</fullName>
    </submittedName>
</protein>
<reference evidence="6 8" key="2">
    <citation type="submission" date="2017-11" db="EMBL/GenBank/DDBJ databases">
        <title>Molecular characterization of Burkholderia pseudomallei and closely related isolates from Vietnam.</title>
        <authorList>
            <person name="Ustinov D.V."/>
            <person name="Antonov A.S."/>
            <person name="Avdusheva E.F."/>
            <person name="Shpak I.M."/>
            <person name="Zakharova I.B."/>
            <person name="Thi L.A."/>
            <person name="Teteryatnikova N."/>
            <person name="Lopasteyskaya Y.A."/>
            <person name="Kuzyutina J.A."/>
            <person name="Ngo T.N."/>
            <person name="Victorov D.V."/>
        </authorList>
    </citation>
    <scope>NUCLEOTIDE SEQUENCE [LARGE SCALE GENOMIC DNA]</scope>
    <source>
        <strain evidence="6 8">V1512</strain>
    </source>
</reference>
<proteinExistence type="predicted"/>
<evidence type="ECO:0000259" key="4">
    <source>
        <dbReference type="PROSITE" id="PS01124"/>
    </source>
</evidence>
<dbReference type="Gene3D" id="1.10.10.60">
    <property type="entry name" value="Homeodomain-like"/>
    <property type="match status" value="1"/>
</dbReference>
<evidence type="ECO:0000313" key="8">
    <source>
        <dbReference type="Proteomes" id="UP000231878"/>
    </source>
</evidence>
<gene>
    <name evidence="6" type="ORF">CWD88_10165</name>
    <name evidence="5" type="ORF">Y036_780</name>
</gene>
<dbReference type="GO" id="GO:0003700">
    <property type="term" value="F:DNA-binding transcription factor activity"/>
    <property type="evidence" value="ECO:0007669"/>
    <property type="project" value="InterPro"/>
</dbReference>
<dbReference type="PANTHER" id="PTHR47894">
    <property type="entry name" value="HTH-TYPE TRANSCRIPTIONAL REGULATOR GADX"/>
    <property type="match status" value="1"/>
</dbReference>
<dbReference type="RefSeq" id="WP_004550696.1">
    <property type="nucleotide sequence ID" value="NZ_AP028071.1"/>
</dbReference>
<dbReference type="Pfam" id="PF12625">
    <property type="entry name" value="Arabinose_bd"/>
    <property type="match status" value="1"/>
</dbReference>
<evidence type="ECO:0000256" key="3">
    <source>
        <dbReference type="ARBA" id="ARBA00023163"/>
    </source>
</evidence>
<evidence type="ECO:0000256" key="1">
    <source>
        <dbReference type="ARBA" id="ARBA00023015"/>
    </source>
</evidence>
<sequence>MATSVPDPTRQLNKATVSSAYALFMLMLAEERGIADADLLAHTGVTRTKLEEPNARITPLQQAAIVFNLLGMTNDPSIAIEIGLRSSLTKSGLIGFGLMSCATLGEAIQLGIRYLPTRVPFFSVRFTEFEHTVQIDILEAFPLGRLRQFAVENFMVETAILFNSLLTPSHDKTMKANAELCFEWPEPPYFARYRDRLPRCHFGAPANQIRCEAALLDEPIKTANAHTAQMIVQQCEAELARLGYAESIVERVRNLLIRGSHGYPSLDALARELHLSERTLKRKLSDYGTTYSALLDEIRLRDALRLLEGTTLTVEEIAARVGYTDRANFSRAFRRWTGTSPSDRRRT</sequence>
<dbReference type="SUPFAM" id="SSF46689">
    <property type="entry name" value="Homeodomain-like"/>
    <property type="match status" value="1"/>
</dbReference>
<dbReference type="PANTHER" id="PTHR47894:SF1">
    <property type="entry name" value="HTH-TYPE TRANSCRIPTIONAL REGULATOR VQSM"/>
    <property type="match status" value="1"/>
</dbReference>